<dbReference type="EMBL" id="CP141769">
    <property type="protein sequence ID" value="WRS38943.1"/>
    <property type="molecule type" value="Genomic_DNA"/>
</dbReference>
<evidence type="ECO:0000256" key="1">
    <source>
        <dbReference type="SAM" id="Phobius"/>
    </source>
</evidence>
<protein>
    <submittedName>
        <fullName evidence="3">Potassium channel family protein</fullName>
    </submittedName>
</protein>
<proteinExistence type="predicted"/>
<organism evidence="3 4">
    <name type="scientific">Thiobacillus sedimenti</name>
    <dbReference type="NCBI Taxonomy" id="3110231"/>
    <lineage>
        <taxon>Bacteria</taxon>
        <taxon>Pseudomonadati</taxon>
        <taxon>Pseudomonadota</taxon>
        <taxon>Betaproteobacteria</taxon>
        <taxon>Nitrosomonadales</taxon>
        <taxon>Thiobacillaceae</taxon>
        <taxon>Thiobacillus</taxon>
    </lineage>
</organism>
<dbReference type="SUPFAM" id="SSF81324">
    <property type="entry name" value="Voltage-gated potassium channels"/>
    <property type="match status" value="1"/>
</dbReference>
<keyword evidence="1" id="KW-0812">Transmembrane</keyword>
<keyword evidence="1" id="KW-1133">Transmembrane helix</keyword>
<feature type="domain" description="Potassium channel" evidence="2">
    <location>
        <begin position="60"/>
        <end position="134"/>
    </location>
</feature>
<keyword evidence="3" id="KW-0407">Ion channel</keyword>
<dbReference type="InterPro" id="IPR013099">
    <property type="entry name" value="K_chnl_dom"/>
</dbReference>
<sequence>MIIVATFCVALLVATTLIHYEVLRALTLSLPVLTIPPRSKLIAVIFGAFFAHTAEIILYALTTYVLVRYLGLGKLGEIRHLSMSAAMYFSAETYTSLGYGDVIPSGDLRMLAGAEALNGLLLIGWSASYTYIAMERFWSGDEGEAAKVRRAPGAHRRTRRHPDVFRR</sequence>
<keyword evidence="3" id="KW-0406">Ion transport</keyword>
<name>A0ABZ1CLW7_9PROT</name>
<reference evidence="3 4" key="1">
    <citation type="submission" date="2023-12" db="EMBL/GenBank/DDBJ databases">
        <title>Thiobacillus sedimentum sp. nov., a chemolithoautotrophic sulfur-oxidizing bacterium isolated from freshwater sediment.</title>
        <authorList>
            <person name="Luo J."/>
            <person name="Dai C."/>
        </authorList>
    </citation>
    <scope>NUCLEOTIDE SEQUENCE [LARGE SCALE GENOMIC DNA]</scope>
    <source>
        <strain evidence="3 4">SCUT-2</strain>
    </source>
</reference>
<dbReference type="RefSeq" id="WP_324779475.1">
    <property type="nucleotide sequence ID" value="NZ_CP141769.1"/>
</dbReference>
<dbReference type="GO" id="GO:0034220">
    <property type="term" value="P:monoatomic ion transmembrane transport"/>
    <property type="evidence" value="ECO:0007669"/>
    <property type="project" value="UniProtKB-KW"/>
</dbReference>
<evidence type="ECO:0000313" key="4">
    <source>
        <dbReference type="Proteomes" id="UP001334732"/>
    </source>
</evidence>
<dbReference type="Proteomes" id="UP001334732">
    <property type="component" value="Chromosome"/>
</dbReference>
<keyword evidence="1" id="KW-0472">Membrane</keyword>
<evidence type="ECO:0000259" key="2">
    <source>
        <dbReference type="Pfam" id="PF07885"/>
    </source>
</evidence>
<feature type="transmembrane region" description="Helical" evidence="1">
    <location>
        <begin position="42"/>
        <end position="67"/>
    </location>
</feature>
<keyword evidence="3" id="KW-0813">Transport</keyword>
<gene>
    <name evidence="3" type="ORF">VA613_13170</name>
</gene>
<accession>A0ABZ1CLW7</accession>
<keyword evidence="4" id="KW-1185">Reference proteome</keyword>
<evidence type="ECO:0000313" key="3">
    <source>
        <dbReference type="EMBL" id="WRS38943.1"/>
    </source>
</evidence>
<dbReference type="Pfam" id="PF07885">
    <property type="entry name" value="Ion_trans_2"/>
    <property type="match status" value="1"/>
</dbReference>
<dbReference type="Gene3D" id="1.10.287.70">
    <property type="match status" value="1"/>
</dbReference>